<comment type="caution">
    <text evidence="1">The sequence shown here is derived from an EMBL/GenBank/DDBJ whole genome shotgun (WGS) entry which is preliminary data.</text>
</comment>
<protein>
    <submittedName>
        <fullName evidence="1">Uncharacterized protein</fullName>
    </submittedName>
</protein>
<name>A0ABT2JDF9_9PSEU</name>
<dbReference type="RefSeq" id="WP_260193632.1">
    <property type="nucleotide sequence ID" value="NZ_JAFFZE010000016.1"/>
</dbReference>
<evidence type="ECO:0000313" key="1">
    <source>
        <dbReference type="EMBL" id="MCT2585900.1"/>
    </source>
</evidence>
<evidence type="ECO:0000313" key="2">
    <source>
        <dbReference type="Proteomes" id="UP001156441"/>
    </source>
</evidence>
<proteinExistence type="predicted"/>
<organism evidence="1 2">
    <name type="scientific">Actinophytocola gossypii</name>
    <dbReference type="NCBI Taxonomy" id="2812003"/>
    <lineage>
        <taxon>Bacteria</taxon>
        <taxon>Bacillati</taxon>
        <taxon>Actinomycetota</taxon>
        <taxon>Actinomycetes</taxon>
        <taxon>Pseudonocardiales</taxon>
        <taxon>Pseudonocardiaceae</taxon>
    </lineage>
</organism>
<accession>A0ABT2JDF9</accession>
<reference evidence="1 2" key="1">
    <citation type="submission" date="2021-02" db="EMBL/GenBank/DDBJ databases">
        <title>Actinophytocola xerophila sp. nov., isolated from soil of cotton cropping field.</title>
        <authorList>
            <person name="Huang R."/>
            <person name="Chen X."/>
            <person name="Ge X."/>
            <person name="Liu W."/>
        </authorList>
    </citation>
    <scope>NUCLEOTIDE SEQUENCE [LARGE SCALE GENOMIC DNA]</scope>
    <source>
        <strain evidence="1 2">S1-96</strain>
    </source>
</reference>
<keyword evidence="2" id="KW-1185">Reference proteome</keyword>
<gene>
    <name evidence="1" type="ORF">JT362_22545</name>
</gene>
<sequence length="99" mass="10988">MNDLIMARFAEIDSGATHLASRMGERRDLADENLGQLRALHGDGHTDAVGAAMMADEERNYALHMADVERGQRHEQAMRASNDCYMDTQQRCLSMYGGG</sequence>
<dbReference type="Proteomes" id="UP001156441">
    <property type="component" value="Unassembled WGS sequence"/>
</dbReference>
<dbReference type="EMBL" id="JAFFZE010000016">
    <property type="protein sequence ID" value="MCT2585900.1"/>
    <property type="molecule type" value="Genomic_DNA"/>
</dbReference>